<evidence type="ECO:0000313" key="8">
    <source>
        <dbReference type="EMBL" id="SEQ76310.1"/>
    </source>
</evidence>
<comment type="function">
    <text evidence="5">Modulates RecA activity.</text>
</comment>
<dbReference type="InterPro" id="IPR036388">
    <property type="entry name" value="WH-like_DNA-bd_sf"/>
</dbReference>
<dbReference type="InterPro" id="IPR053925">
    <property type="entry name" value="RecX_HTH_3rd"/>
</dbReference>
<dbReference type="Pfam" id="PF21981">
    <property type="entry name" value="RecX_HTH3"/>
    <property type="match status" value="1"/>
</dbReference>
<accession>A0A1H9INY9</accession>
<dbReference type="Pfam" id="PF02631">
    <property type="entry name" value="RecX_HTH2"/>
    <property type="match status" value="1"/>
</dbReference>
<name>A0A1H9INY9_9GAMM</name>
<dbReference type="InterPro" id="IPR003783">
    <property type="entry name" value="Regulatory_RecX"/>
</dbReference>
<feature type="domain" description="RecX third three-helical" evidence="7">
    <location>
        <begin position="120"/>
        <end position="164"/>
    </location>
</feature>
<feature type="domain" description="RecX second three-helical" evidence="6">
    <location>
        <begin position="74"/>
        <end position="114"/>
    </location>
</feature>
<organism evidence="8 9">
    <name type="scientific">Rosenbergiella nectarea</name>
    <dbReference type="NCBI Taxonomy" id="988801"/>
    <lineage>
        <taxon>Bacteria</taxon>
        <taxon>Pseudomonadati</taxon>
        <taxon>Pseudomonadota</taxon>
        <taxon>Gammaproteobacteria</taxon>
        <taxon>Enterobacterales</taxon>
        <taxon>Erwiniaceae</taxon>
        <taxon>Rosenbergiella</taxon>
    </lineage>
</organism>
<dbReference type="STRING" id="988801.SAMN05216522_106129"/>
<evidence type="ECO:0000259" key="7">
    <source>
        <dbReference type="Pfam" id="PF21981"/>
    </source>
</evidence>
<dbReference type="GO" id="GO:0006282">
    <property type="term" value="P:regulation of DNA repair"/>
    <property type="evidence" value="ECO:0007669"/>
    <property type="project" value="UniProtKB-UniRule"/>
</dbReference>
<comment type="subcellular location">
    <subcellularLocation>
        <location evidence="1 5">Cytoplasm</location>
    </subcellularLocation>
</comment>
<dbReference type="PANTHER" id="PTHR33602:SF1">
    <property type="entry name" value="REGULATORY PROTEIN RECX FAMILY PROTEIN"/>
    <property type="match status" value="1"/>
</dbReference>
<evidence type="ECO:0000256" key="1">
    <source>
        <dbReference type="ARBA" id="ARBA00004496"/>
    </source>
</evidence>
<evidence type="ECO:0000256" key="2">
    <source>
        <dbReference type="ARBA" id="ARBA00009695"/>
    </source>
</evidence>
<sequence length="170" mass="20361">METNVQRKEVTYAQLLQRAVWMLGQRDHGTEELREKLRLAVTRKSLRETAYQYWVAEETLESVMQWCREQGYLNDERFCQQFILQRSRRGYGPQRISQDLQRKQIPSSTAQHALRHTEVDWQQCAQDVAEKKAGRRWPTTYPEKVKLQRYLYSRGFQSEDIRAVFENISS</sequence>
<dbReference type="HAMAP" id="MF_01114">
    <property type="entry name" value="RecX"/>
    <property type="match status" value="1"/>
</dbReference>
<reference evidence="9" key="1">
    <citation type="submission" date="2016-10" db="EMBL/GenBank/DDBJ databases">
        <authorList>
            <person name="Varghese N."/>
            <person name="Submissions S."/>
        </authorList>
    </citation>
    <scope>NUCLEOTIDE SEQUENCE [LARGE SCALE GENOMIC DNA]</scope>
    <source>
        <strain evidence="9">8N4</strain>
    </source>
</reference>
<keyword evidence="9" id="KW-1185">Reference proteome</keyword>
<gene>
    <name evidence="5" type="primary">recX</name>
    <name evidence="8" type="ORF">SAMN05216522_106129</name>
</gene>
<dbReference type="InterPro" id="IPR053924">
    <property type="entry name" value="RecX_HTH_2nd"/>
</dbReference>
<dbReference type="GO" id="GO:0005737">
    <property type="term" value="C:cytoplasm"/>
    <property type="evidence" value="ECO:0007669"/>
    <property type="project" value="UniProtKB-SubCell"/>
</dbReference>
<dbReference type="Gene3D" id="1.10.10.10">
    <property type="entry name" value="Winged helix-like DNA-binding domain superfamily/Winged helix DNA-binding domain"/>
    <property type="match status" value="3"/>
</dbReference>
<dbReference type="EMBL" id="FOGC01000006">
    <property type="protein sequence ID" value="SEQ76310.1"/>
    <property type="molecule type" value="Genomic_DNA"/>
</dbReference>
<evidence type="ECO:0000256" key="3">
    <source>
        <dbReference type="ARBA" id="ARBA00018111"/>
    </source>
</evidence>
<evidence type="ECO:0000313" key="9">
    <source>
        <dbReference type="Proteomes" id="UP000242515"/>
    </source>
</evidence>
<protein>
    <recommendedName>
        <fullName evidence="3 5">Regulatory protein RecX</fullName>
    </recommendedName>
</protein>
<dbReference type="PANTHER" id="PTHR33602">
    <property type="entry name" value="REGULATORY PROTEIN RECX FAMILY PROTEIN"/>
    <property type="match status" value="1"/>
</dbReference>
<dbReference type="Proteomes" id="UP000242515">
    <property type="component" value="Unassembled WGS sequence"/>
</dbReference>
<dbReference type="RefSeq" id="WP_092675743.1">
    <property type="nucleotide sequence ID" value="NZ_FOGC01000006.1"/>
</dbReference>
<evidence type="ECO:0000256" key="4">
    <source>
        <dbReference type="ARBA" id="ARBA00022490"/>
    </source>
</evidence>
<proteinExistence type="inferred from homology"/>
<dbReference type="OrthoDB" id="7066780at2"/>
<evidence type="ECO:0000256" key="5">
    <source>
        <dbReference type="HAMAP-Rule" id="MF_01114"/>
    </source>
</evidence>
<comment type="similarity">
    <text evidence="2 5">Belongs to the RecX family.</text>
</comment>
<keyword evidence="4 5" id="KW-0963">Cytoplasm</keyword>
<evidence type="ECO:0000259" key="6">
    <source>
        <dbReference type="Pfam" id="PF02631"/>
    </source>
</evidence>
<dbReference type="AlphaFoldDB" id="A0A1H9INY9"/>